<dbReference type="Proteomes" id="UP001501204">
    <property type="component" value="Unassembled WGS sequence"/>
</dbReference>
<dbReference type="RefSeq" id="WP_344121316.1">
    <property type="nucleotide sequence ID" value="NZ_BAAAOA010000016.1"/>
</dbReference>
<organism evidence="1 2">
    <name type="scientific">Kocuria aegyptia</name>
    <dbReference type="NCBI Taxonomy" id="330943"/>
    <lineage>
        <taxon>Bacteria</taxon>
        <taxon>Bacillati</taxon>
        <taxon>Actinomycetota</taxon>
        <taxon>Actinomycetes</taxon>
        <taxon>Micrococcales</taxon>
        <taxon>Micrococcaceae</taxon>
        <taxon>Kocuria</taxon>
    </lineage>
</organism>
<dbReference type="EMBL" id="BAAAOA010000016">
    <property type="protein sequence ID" value="GAA1757138.1"/>
    <property type="molecule type" value="Genomic_DNA"/>
</dbReference>
<dbReference type="PANTHER" id="PTHR37310:SF1">
    <property type="entry name" value="CYTOPLASMIC PROTEIN"/>
    <property type="match status" value="1"/>
</dbReference>
<reference evidence="2" key="1">
    <citation type="journal article" date="2019" name="Int. J. Syst. Evol. Microbiol.">
        <title>The Global Catalogue of Microorganisms (GCM) 10K type strain sequencing project: providing services to taxonomists for standard genome sequencing and annotation.</title>
        <authorList>
            <consortium name="The Broad Institute Genomics Platform"/>
            <consortium name="The Broad Institute Genome Sequencing Center for Infectious Disease"/>
            <person name="Wu L."/>
            <person name="Ma J."/>
        </authorList>
    </citation>
    <scope>NUCLEOTIDE SEQUENCE [LARGE SCALE GENOMIC DNA]</scope>
    <source>
        <strain evidence="2">JCM 14735</strain>
    </source>
</reference>
<sequence length="118" mass="12562">MEEVKLTARIAACFECAPTCTAGADARPSEDTVAELAQCIRTSLDSADLCATTGNVLSRHTGYDGSINLAVLRACWMVAKACAEECETLADRHEHCRICAEAYCRCEVACADLITALG</sequence>
<evidence type="ECO:0000313" key="1">
    <source>
        <dbReference type="EMBL" id="GAA1757138.1"/>
    </source>
</evidence>
<dbReference type="InterPro" id="IPR005560">
    <property type="entry name" value="Csp_YhjQ"/>
</dbReference>
<gene>
    <name evidence="1" type="ORF">GCM10009767_15620</name>
</gene>
<dbReference type="Gene3D" id="1.20.1270.360">
    <property type="match status" value="1"/>
</dbReference>
<dbReference type="Pfam" id="PF03860">
    <property type="entry name" value="Csp"/>
    <property type="match status" value="1"/>
</dbReference>
<keyword evidence="2" id="KW-1185">Reference proteome</keyword>
<proteinExistence type="predicted"/>
<protein>
    <submittedName>
        <fullName evidence="1">Four-helix bundle copper-binding protein</fullName>
    </submittedName>
</protein>
<name>A0ABP4WL01_9MICC</name>
<dbReference type="PANTHER" id="PTHR37310">
    <property type="entry name" value="CYTOPLASMIC PROTEIN-RELATED"/>
    <property type="match status" value="1"/>
</dbReference>
<comment type="caution">
    <text evidence="1">The sequence shown here is derived from an EMBL/GenBank/DDBJ whole genome shotgun (WGS) entry which is preliminary data.</text>
</comment>
<accession>A0ABP4WL01</accession>
<evidence type="ECO:0000313" key="2">
    <source>
        <dbReference type="Proteomes" id="UP001501204"/>
    </source>
</evidence>